<evidence type="ECO:0000313" key="7">
    <source>
        <dbReference type="EMBL" id="ERK58987.1"/>
    </source>
</evidence>
<protein>
    <recommendedName>
        <fullName evidence="5">Thiamine diphosphokinase</fullName>
        <ecNumber evidence="5">2.7.6.2</ecNumber>
    </recommendedName>
</protein>
<evidence type="ECO:0000256" key="2">
    <source>
        <dbReference type="ARBA" id="ARBA00022741"/>
    </source>
</evidence>
<dbReference type="Gene3D" id="3.40.50.10240">
    <property type="entry name" value="Thiamin pyrophosphokinase, catalytic domain"/>
    <property type="match status" value="1"/>
</dbReference>
<dbReference type="SMART" id="SM00983">
    <property type="entry name" value="TPK_B1_binding"/>
    <property type="match status" value="1"/>
</dbReference>
<evidence type="ECO:0000259" key="6">
    <source>
        <dbReference type="SMART" id="SM00983"/>
    </source>
</evidence>
<dbReference type="RefSeq" id="WP_021753267.1">
    <property type="nucleotide sequence ID" value="NZ_KI271855.1"/>
</dbReference>
<dbReference type="InterPro" id="IPR007373">
    <property type="entry name" value="Thiamin_PyroPKinase_B1-bd"/>
</dbReference>
<dbReference type="EMBL" id="AWVP01000040">
    <property type="protein sequence ID" value="ERK58987.1"/>
    <property type="molecule type" value="Genomic_DNA"/>
</dbReference>
<dbReference type="GO" id="GO:0005524">
    <property type="term" value="F:ATP binding"/>
    <property type="evidence" value="ECO:0007669"/>
    <property type="project" value="UniProtKB-KW"/>
</dbReference>
<dbReference type="AlphaFoldDB" id="U2S876"/>
<keyword evidence="1" id="KW-0808">Transferase</keyword>
<evidence type="ECO:0000256" key="4">
    <source>
        <dbReference type="ARBA" id="ARBA00022840"/>
    </source>
</evidence>
<dbReference type="eggNOG" id="COG1564">
    <property type="taxonomic scope" value="Bacteria"/>
</dbReference>
<dbReference type="PATRIC" id="fig|1321820.3.peg.611"/>
<dbReference type="InterPro" id="IPR036759">
    <property type="entry name" value="TPK_catalytic_sf"/>
</dbReference>
<dbReference type="GO" id="GO:0030975">
    <property type="term" value="F:thiamine binding"/>
    <property type="evidence" value="ECO:0007669"/>
    <property type="project" value="InterPro"/>
</dbReference>
<comment type="caution">
    <text evidence="7">The sequence shown here is derived from an EMBL/GenBank/DDBJ whole genome shotgun (WGS) entry which is preliminary data.</text>
</comment>
<dbReference type="InterPro" id="IPR053149">
    <property type="entry name" value="TPK"/>
</dbReference>
<proteinExistence type="predicted"/>
<dbReference type="EC" id="2.7.6.2" evidence="5"/>
<evidence type="ECO:0000256" key="1">
    <source>
        <dbReference type="ARBA" id="ARBA00022679"/>
    </source>
</evidence>
<evidence type="ECO:0000256" key="5">
    <source>
        <dbReference type="NCBIfam" id="TIGR01378"/>
    </source>
</evidence>
<name>U2S876_9BACL</name>
<keyword evidence="8" id="KW-1185">Reference proteome</keyword>
<reference evidence="7 8" key="1">
    <citation type="submission" date="2013-08" db="EMBL/GenBank/DDBJ databases">
        <authorList>
            <person name="Weinstock G."/>
            <person name="Sodergren E."/>
            <person name="Wylie T."/>
            <person name="Fulton L."/>
            <person name="Fulton R."/>
            <person name="Fronick C."/>
            <person name="O'Laughlin M."/>
            <person name="Godfrey J."/>
            <person name="Miner T."/>
            <person name="Herter B."/>
            <person name="Appelbaum E."/>
            <person name="Cordes M."/>
            <person name="Lek S."/>
            <person name="Wollam A."/>
            <person name="Pepin K.H."/>
            <person name="Palsikar V.B."/>
            <person name="Mitreva M."/>
            <person name="Wilson R.K."/>
        </authorList>
    </citation>
    <scope>NUCLEOTIDE SEQUENCE [LARGE SCALE GENOMIC DNA]</scope>
    <source>
        <strain evidence="7 8">ATCC 700627</strain>
    </source>
</reference>
<dbReference type="Proteomes" id="UP000016637">
    <property type="component" value="Unassembled WGS sequence"/>
</dbReference>
<feature type="domain" description="Thiamin pyrophosphokinase thiamin-binding" evidence="6">
    <location>
        <begin position="139"/>
        <end position="205"/>
    </location>
</feature>
<dbReference type="InterPro" id="IPR006282">
    <property type="entry name" value="Thi_PPkinase"/>
</dbReference>
<sequence>MEQITQINIMLDGEKPNSISSGHWCGVDGGAKYLVNKGIKLLIGCGDFDSVNDDERLRIENNSKYYYKKNNEIETDADFALRKIHSICKNIKIINIYGATGKRLDHFFGNILLLNSEKYSKTVMNIVDDNNIIMVAKAGKNIFLPKKEYKYFSIVPLYEHTIMTIKNAKYEVENLELTLTRPNATSNEFFDNKKIELEVDKNCLVIYAKD</sequence>
<dbReference type="PANTHER" id="PTHR41299:SF1">
    <property type="entry name" value="THIAMINE PYROPHOSPHOKINASE"/>
    <property type="match status" value="1"/>
</dbReference>
<dbReference type="HOGENOM" id="CLU_044237_1_0_9"/>
<keyword evidence="4" id="KW-0067">ATP-binding</keyword>
<dbReference type="GO" id="GO:0004788">
    <property type="term" value="F:thiamine diphosphokinase activity"/>
    <property type="evidence" value="ECO:0007669"/>
    <property type="project" value="UniProtKB-UniRule"/>
</dbReference>
<dbReference type="NCBIfam" id="TIGR01378">
    <property type="entry name" value="thi_PPkinase"/>
    <property type="match status" value="1"/>
</dbReference>
<organism evidence="7 8">
    <name type="scientific">Gemella bergeri ATCC 700627</name>
    <dbReference type="NCBI Taxonomy" id="1321820"/>
    <lineage>
        <taxon>Bacteria</taxon>
        <taxon>Bacillati</taxon>
        <taxon>Bacillota</taxon>
        <taxon>Bacilli</taxon>
        <taxon>Bacillales</taxon>
        <taxon>Gemellaceae</taxon>
        <taxon>Gemella</taxon>
    </lineage>
</organism>
<accession>U2S876</accession>
<keyword evidence="2" id="KW-0547">Nucleotide-binding</keyword>
<dbReference type="PANTHER" id="PTHR41299">
    <property type="entry name" value="THIAMINE PYROPHOSPHOKINASE"/>
    <property type="match status" value="1"/>
</dbReference>
<dbReference type="GO" id="GO:0006772">
    <property type="term" value="P:thiamine metabolic process"/>
    <property type="evidence" value="ECO:0007669"/>
    <property type="project" value="UniProtKB-UniRule"/>
</dbReference>
<keyword evidence="3 7" id="KW-0418">Kinase</keyword>
<dbReference type="Pfam" id="PF04263">
    <property type="entry name" value="TPK_catalytic"/>
    <property type="match status" value="1"/>
</dbReference>
<dbReference type="InterPro" id="IPR036371">
    <property type="entry name" value="TPK_B1-bd_sf"/>
</dbReference>
<gene>
    <name evidence="7" type="ORF">HMPREF1983_00625</name>
</gene>
<dbReference type="CDD" id="cd07995">
    <property type="entry name" value="TPK"/>
    <property type="match status" value="1"/>
</dbReference>
<dbReference type="Pfam" id="PF04265">
    <property type="entry name" value="TPK_B1_binding"/>
    <property type="match status" value="1"/>
</dbReference>
<dbReference type="SUPFAM" id="SSF63999">
    <property type="entry name" value="Thiamin pyrophosphokinase, catalytic domain"/>
    <property type="match status" value="1"/>
</dbReference>
<dbReference type="InterPro" id="IPR007371">
    <property type="entry name" value="TPK_catalytic"/>
</dbReference>
<dbReference type="SUPFAM" id="SSF63862">
    <property type="entry name" value="Thiamin pyrophosphokinase, substrate-binding domain"/>
    <property type="match status" value="1"/>
</dbReference>
<evidence type="ECO:0000256" key="3">
    <source>
        <dbReference type="ARBA" id="ARBA00022777"/>
    </source>
</evidence>
<evidence type="ECO:0000313" key="8">
    <source>
        <dbReference type="Proteomes" id="UP000016637"/>
    </source>
</evidence>
<dbReference type="GO" id="GO:0009229">
    <property type="term" value="P:thiamine diphosphate biosynthetic process"/>
    <property type="evidence" value="ECO:0007669"/>
    <property type="project" value="InterPro"/>
</dbReference>
<dbReference type="GO" id="GO:0016301">
    <property type="term" value="F:kinase activity"/>
    <property type="evidence" value="ECO:0007669"/>
    <property type="project" value="UniProtKB-KW"/>
</dbReference>